<dbReference type="SUPFAM" id="SSF55811">
    <property type="entry name" value="Nudix"/>
    <property type="match status" value="1"/>
</dbReference>
<feature type="transmembrane region" description="Helical" evidence="1">
    <location>
        <begin position="20"/>
        <end position="43"/>
    </location>
</feature>
<dbReference type="Pfam" id="PF00293">
    <property type="entry name" value="NUDIX"/>
    <property type="match status" value="1"/>
</dbReference>
<evidence type="ECO:0000259" key="2">
    <source>
        <dbReference type="PROSITE" id="PS51462"/>
    </source>
</evidence>
<reference evidence="3" key="1">
    <citation type="submission" date="2023-02" db="EMBL/GenBank/DDBJ databases">
        <title>Genome of Flavobacteriaceae gen. nov. sp. strain F89.</title>
        <authorList>
            <person name="Wang Y."/>
        </authorList>
    </citation>
    <scope>NUCLEOTIDE SEQUENCE</scope>
    <source>
        <strain evidence="3">F89</strain>
    </source>
</reference>
<evidence type="ECO:0000313" key="3">
    <source>
        <dbReference type="EMBL" id="MCG2462908.1"/>
    </source>
</evidence>
<dbReference type="PROSITE" id="PS51462">
    <property type="entry name" value="NUDIX"/>
    <property type="match status" value="1"/>
</dbReference>
<evidence type="ECO:0000313" key="4">
    <source>
        <dbReference type="Proteomes" id="UP001200642"/>
    </source>
</evidence>
<comment type="caution">
    <text evidence="3">The sequence shown here is derived from an EMBL/GenBank/DDBJ whole genome shotgun (WGS) entry which is preliminary data.</text>
</comment>
<dbReference type="InterPro" id="IPR000086">
    <property type="entry name" value="NUDIX_hydrolase_dom"/>
</dbReference>
<keyword evidence="1" id="KW-0472">Membrane</keyword>
<dbReference type="InterPro" id="IPR015797">
    <property type="entry name" value="NUDIX_hydrolase-like_dom_sf"/>
</dbReference>
<dbReference type="Gene3D" id="3.90.79.10">
    <property type="entry name" value="Nucleoside Triphosphate Pyrophosphohydrolase"/>
    <property type="match status" value="1"/>
</dbReference>
<name>A0AAE3EXV7_9FLAO</name>
<dbReference type="EMBL" id="JAIRBC010000058">
    <property type="protein sequence ID" value="MCG2462908.1"/>
    <property type="molecule type" value="Genomic_DNA"/>
</dbReference>
<dbReference type="AlphaFoldDB" id="A0AAE3EXV7"/>
<keyword evidence="4" id="KW-1185">Reference proteome</keyword>
<evidence type="ECO:0000256" key="1">
    <source>
        <dbReference type="SAM" id="Phobius"/>
    </source>
</evidence>
<protein>
    <submittedName>
        <fullName evidence="3">NUDIX domain-containing protein</fullName>
    </submittedName>
</protein>
<proteinExistence type="predicted"/>
<dbReference type="RefSeq" id="WP_317904041.1">
    <property type="nucleotide sequence ID" value="NZ_JAIRBC010000058.1"/>
</dbReference>
<accession>A0AAE3EXV7</accession>
<organism evidence="3 4">
    <name type="scientific">Cerina litoralis</name>
    <dbReference type="NCBI Taxonomy" id="2874477"/>
    <lineage>
        <taxon>Bacteria</taxon>
        <taxon>Pseudomonadati</taxon>
        <taxon>Bacteroidota</taxon>
        <taxon>Flavobacteriia</taxon>
        <taxon>Flavobacteriales</taxon>
        <taxon>Flavobacteriaceae</taxon>
        <taxon>Cerina</taxon>
    </lineage>
</organism>
<keyword evidence="1" id="KW-0812">Transmembrane</keyword>
<dbReference type="CDD" id="cd04690">
    <property type="entry name" value="NUDIX_Hydrolase"/>
    <property type="match status" value="1"/>
</dbReference>
<keyword evidence="1" id="KW-1133">Transmembrane helix</keyword>
<sequence length="271" mass="30822">MIIKKRVYKADKKANPFIGVLLFFISILLLLVTGPIGFIYGLFYKFIQKGIVGLGEYTLKVAVSIDQLGNVIMQHLLDQLWIKKDGYRFGNRDETISSAIGRNKKLGTLTGFGRAIDKFLDRIDPNHSLNSIDYYIEPTTQIVEKVAWILLVDQRILSTRSKGKKTYDLPGGKKKLGETDTQTLIREIKEKLTVNLDPTHMEFVGIFEARAVGRKPEILVRKTCYYASYNGTLAPATKTAELVWLSYEDREMVSEVDRLIFDFLKGKEMLG</sequence>
<dbReference type="Proteomes" id="UP001200642">
    <property type="component" value="Unassembled WGS sequence"/>
</dbReference>
<feature type="domain" description="Nudix hydrolase" evidence="2">
    <location>
        <begin position="141"/>
        <end position="269"/>
    </location>
</feature>
<gene>
    <name evidence="3" type="ORF">K8352_19250</name>
</gene>